<dbReference type="InterPro" id="IPR052712">
    <property type="entry name" value="Acid_resist_chaperone_HdeD"/>
</dbReference>
<dbReference type="PANTHER" id="PTHR34989:SF1">
    <property type="entry name" value="PROTEIN HDED"/>
    <property type="match status" value="1"/>
</dbReference>
<gene>
    <name evidence="2" type="ORF">H8717_00980</name>
</gene>
<proteinExistence type="predicted"/>
<feature type="transmembrane region" description="Helical" evidence="1">
    <location>
        <begin position="65"/>
        <end position="85"/>
    </location>
</feature>
<keyword evidence="1" id="KW-0472">Membrane</keyword>
<keyword evidence="1" id="KW-0812">Transmembrane</keyword>
<feature type="transmembrane region" description="Helical" evidence="1">
    <location>
        <begin position="148"/>
        <end position="172"/>
    </location>
</feature>
<protein>
    <submittedName>
        <fullName evidence="2">DUF308 domain-containing protein</fullName>
    </submittedName>
</protein>
<dbReference type="RefSeq" id="WP_262398679.1">
    <property type="nucleotide sequence ID" value="NZ_JACRTB010000002.1"/>
</dbReference>
<feature type="transmembrane region" description="Helical" evidence="1">
    <location>
        <begin position="7"/>
        <end position="25"/>
    </location>
</feature>
<reference evidence="2 3" key="1">
    <citation type="submission" date="2020-08" db="EMBL/GenBank/DDBJ databases">
        <title>Genome public.</title>
        <authorList>
            <person name="Liu C."/>
            <person name="Sun Q."/>
        </authorList>
    </citation>
    <scope>NUCLEOTIDE SEQUENCE [LARGE SCALE GENOMIC DNA]</scope>
    <source>
        <strain evidence="2 3">BX1</strain>
    </source>
</reference>
<feature type="transmembrane region" description="Helical" evidence="1">
    <location>
        <begin position="31"/>
        <end position="53"/>
    </location>
</feature>
<dbReference type="InterPro" id="IPR005325">
    <property type="entry name" value="DUF308_memb"/>
</dbReference>
<feature type="transmembrane region" description="Helical" evidence="1">
    <location>
        <begin position="122"/>
        <end position="142"/>
    </location>
</feature>
<evidence type="ECO:0000313" key="3">
    <source>
        <dbReference type="Proteomes" id="UP000658131"/>
    </source>
</evidence>
<accession>A0ABR7NEZ5</accession>
<dbReference type="Pfam" id="PF03729">
    <property type="entry name" value="DUF308"/>
    <property type="match status" value="2"/>
</dbReference>
<comment type="caution">
    <text evidence="2">The sequence shown here is derived from an EMBL/GenBank/DDBJ whole genome shotgun (WGS) entry which is preliminary data.</text>
</comment>
<keyword evidence="1" id="KW-1133">Transmembrane helix</keyword>
<organism evidence="2 3">
    <name type="scientific">Yanshouia hominis</name>
    <dbReference type="NCBI Taxonomy" id="2763673"/>
    <lineage>
        <taxon>Bacteria</taxon>
        <taxon>Bacillati</taxon>
        <taxon>Bacillota</taxon>
        <taxon>Clostridia</taxon>
        <taxon>Eubacteriales</taxon>
        <taxon>Oscillospiraceae</taxon>
        <taxon>Yanshouia</taxon>
    </lineage>
</organism>
<name>A0ABR7NEZ5_9FIRM</name>
<dbReference type="PANTHER" id="PTHR34989">
    <property type="entry name" value="PROTEIN HDED"/>
    <property type="match status" value="1"/>
</dbReference>
<keyword evidence="3" id="KW-1185">Reference proteome</keyword>
<dbReference type="EMBL" id="JACRTB010000002">
    <property type="protein sequence ID" value="MBC8574987.1"/>
    <property type="molecule type" value="Genomic_DNA"/>
</dbReference>
<dbReference type="Proteomes" id="UP000658131">
    <property type="component" value="Unassembled WGS sequence"/>
</dbReference>
<evidence type="ECO:0000313" key="2">
    <source>
        <dbReference type="EMBL" id="MBC8574987.1"/>
    </source>
</evidence>
<evidence type="ECO:0000256" key="1">
    <source>
        <dbReference type="SAM" id="Phobius"/>
    </source>
</evidence>
<sequence length="176" mass="18811">MRRSFPGLLWTASGVLMIVAGLLSFLRPDAILSAAAVLFGIVLLFSAFSDFAVYFGTRGIRDGAWWMLFDGAATLLLALILLFGSSRIVRSLPLLLGAWLLISGLSRTANALRLRSFGSDDWGWVLGCGALMGFCGLLFLFAPLAGLTAIGAVLGFALFLVGTVILLGAYLANRFW</sequence>